<comment type="caution">
    <text evidence="2">The sequence shown here is derived from an EMBL/GenBank/DDBJ whole genome shotgun (WGS) entry which is preliminary data.</text>
</comment>
<accession>A0A834X827</accession>
<feature type="coiled-coil region" evidence="1">
    <location>
        <begin position="347"/>
        <end position="374"/>
    </location>
</feature>
<gene>
    <name evidence="2" type="ORF">G2W53_008237</name>
</gene>
<proteinExistence type="predicted"/>
<sequence length="427" mass="47153">MRASNMMGHSSCLKILENILAGISPNTCPYFVACRLAYHASLPRLQAAMKLGVFEWFGKTIGSPVLDEWRLAEAVSRLILPRATPVIHSPTLTSCLHQRALLLLAVICLRLTVRKVKEVETSINLADDGVVTAAPAFLSHSQKQNSGDSNELVSKRARINDGQGVGFGFDFERVERESPEDTPENVERRDPSGHFVMVSPEEVLTFKVVLRGHRCAIDFVERAVKETDLGANGLSLRCWDKIAQGLGDLHHASSSVQAEFISVHFFLMGEISCNLLAGKRLKEMRVRLGDVRTLFTAREKACMDILAENQVLRVDLGKIEGLRSEISALRGDLARAWQEASMCRADAKKWRKEIESLRAHLEDTVENSKEADETECQANRMAEAVINRGVEDAIIVNASDPTVQTYVADPTVHTDAINGEDPGDARA</sequence>
<organism evidence="2 3">
    <name type="scientific">Senna tora</name>
    <dbReference type="NCBI Taxonomy" id="362788"/>
    <lineage>
        <taxon>Eukaryota</taxon>
        <taxon>Viridiplantae</taxon>
        <taxon>Streptophyta</taxon>
        <taxon>Embryophyta</taxon>
        <taxon>Tracheophyta</taxon>
        <taxon>Spermatophyta</taxon>
        <taxon>Magnoliopsida</taxon>
        <taxon>eudicotyledons</taxon>
        <taxon>Gunneridae</taxon>
        <taxon>Pentapetalae</taxon>
        <taxon>rosids</taxon>
        <taxon>fabids</taxon>
        <taxon>Fabales</taxon>
        <taxon>Fabaceae</taxon>
        <taxon>Caesalpinioideae</taxon>
        <taxon>Cassia clade</taxon>
        <taxon>Senna</taxon>
    </lineage>
</organism>
<protein>
    <submittedName>
        <fullName evidence="2">Uncharacterized protein</fullName>
    </submittedName>
</protein>
<dbReference type="Proteomes" id="UP000634136">
    <property type="component" value="Unassembled WGS sequence"/>
</dbReference>
<evidence type="ECO:0000256" key="1">
    <source>
        <dbReference type="SAM" id="Coils"/>
    </source>
</evidence>
<reference evidence="2" key="1">
    <citation type="submission" date="2020-09" db="EMBL/GenBank/DDBJ databases">
        <title>Genome-Enabled Discovery of Anthraquinone Biosynthesis in Senna tora.</title>
        <authorList>
            <person name="Kang S.-H."/>
            <person name="Pandey R.P."/>
            <person name="Lee C.-M."/>
            <person name="Sim J.-S."/>
            <person name="Jeong J.-T."/>
            <person name="Choi B.-S."/>
            <person name="Jung M."/>
            <person name="Ginzburg D."/>
            <person name="Zhao K."/>
            <person name="Won S.Y."/>
            <person name="Oh T.-J."/>
            <person name="Yu Y."/>
            <person name="Kim N.-H."/>
            <person name="Lee O.R."/>
            <person name="Lee T.-H."/>
            <person name="Bashyal P."/>
            <person name="Kim T.-S."/>
            <person name="Lee W.-H."/>
            <person name="Kawkins C."/>
            <person name="Kim C.-K."/>
            <person name="Kim J.S."/>
            <person name="Ahn B.O."/>
            <person name="Rhee S.Y."/>
            <person name="Sohng J.K."/>
        </authorList>
    </citation>
    <scope>NUCLEOTIDE SEQUENCE</scope>
    <source>
        <tissue evidence="2">Leaf</tissue>
    </source>
</reference>
<dbReference type="EMBL" id="JAAIUW010000003">
    <property type="protein sequence ID" value="KAF7839755.1"/>
    <property type="molecule type" value="Genomic_DNA"/>
</dbReference>
<evidence type="ECO:0000313" key="3">
    <source>
        <dbReference type="Proteomes" id="UP000634136"/>
    </source>
</evidence>
<name>A0A834X827_9FABA</name>
<evidence type="ECO:0000313" key="2">
    <source>
        <dbReference type="EMBL" id="KAF7839755.1"/>
    </source>
</evidence>
<keyword evidence="3" id="KW-1185">Reference proteome</keyword>
<dbReference type="Gene3D" id="1.20.5.1700">
    <property type="match status" value="1"/>
</dbReference>
<dbReference type="AlphaFoldDB" id="A0A834X827"/>
<keyword evidence="1" id="KW-0175">Coiled coil</keyword>